<proteinExistence type="predicted"/>
<dbReference type="InterPro" id="IPR004675">
    <property type="entry name" value="AhpD_core"/>
</dbReference>
<keyword evidence="3" id="KW-1185">Reference proteome</keyword>
<dbReference type="EMBL" id="PTIX01000022">
    <property type="protein sequence ID" value="PPK64076.1"/>
    <property type="molecule type" value="Genomic_DNA"/>
</dbReference>
<dbReference type="Gene3D" id="1.20.1290.10">
    <property type="entry name" value="AhpD-like"/>
    <property type="match status" value="1"/>
</dbReference>
<name>A0A2S6GG04_9PSEU</name>
<dbReference type="OrthoDB" id="5185109at2"/>
<evidence type="ECO:0000313" key="3">
    <source>
        <dbReference type="Proteomes" id="UP000239203"/>
    </source>
</evidence>
<dbReference type="SUPFAM" id="SSF69118">
    <property type="entry name" value="AhpD-like"/>
    <property type="match status" value="1"/>
</dbReference>
<evidence type="ECO:0000259" key="1">
    <source>
        <dbReference type="Pfam" id="PF02627"/>
    </source>
</evidence>
<dbReference type="AlphaFoldDB" id="A0A2S6GG04"/>
<dbReference type="RefSeq" id="WP_104482252.1">
    <property type="nucleotide sequence ID" value="NZ_CP154825.1"/>
</dbReference>
<comment type="caution">
    <text evidence="2">The sequence shown here is derived from an EMBL/GenBank/DDBJ whole genome shotgun (WGS) entry which is preliminary data.</text>
</comment>
<keyword evidence="2" id="KW-0575">Peroxidase</keyword>
<dbReference type="NCBIfam" id="TIGR00778">
    <property type="entry name" value="ahpD_dom"/>
    <property type="match status" value="1"/>
</dbReference>
<dbReference type="GO" id="GO:0051920">
    <property type="term" value="F:peroxiredoxin activity"/>
    <property type="evidence" value="ECO:0007669"/>
    <property type="project" value="InterPro"/>
</dbReference>
<dbReference type="PANTHER" id="PTHR34846">
    <property type="entry name" value="4-CARBOXYMUCONOLACTONE DECARBOXYLASE FAMILY PROTEIN (AFU_ORTHOLOGUE AFUA_6G11590)"/>
    <property type="match status" value="1"/>
</dbReference>
<organism evidence="2 3">
    <name type="scientific">Actinokineospora auranticolor</name>
    <dbReference type="NCBI Taxonomy" id="155976"/>
    <lineage>
        <taxon>Bacteria</taxon>
        <taxon>Bacillati</taxon>
        <taxon>Actinomycetota</taxon>
        <taxon>Actinomycetes</taxon>
        <taxon>Pseudonocardiales</taxon>
        <taxon>Pseudonocardiaceae</taxon>
        <taxon>Actinokineospora</taxon>
    </lineage>
</organism>
<dbReference type="Pfam" id="PF02627">
    <property type="entry name" value="CMD"/>
    <property type="match status" value="1"/>
</dbReference>
<evidence type="ECO:0000313" key="2">
    <source>
        <dbReference type="EMBL" id="PPK64076.1"/>
    </source>
</evidence>
<sequence>MTDRIAVGPATPDLYRRLIELHTATDQEAVAAGLDQRLLELVRTRASQLNGCAFCVDMHTTALAKLGEPVRRVHALAVWRESGFFDEKESAALELAESITELSVDHVPDEVYDEALHHFGAEQLPHLVWVITVINAFNRLSVTSRNAPPPVS</sequence>
<keyword evidence="2" id="KW-0560">Oxidoreductase</keyword>
<dbReference type="InterPro" id="IPR029032">
    <property type="entry name" value="AhpD-like"/>
</dbReference>
<feature type="domain" description="Carboxymuconolactone decarboxylase-like" evidence="1">
    <location>
        <begin position="12"/>
        <end position="97"/>
    </location>
</feature>
<dbReference type="PANTHER" id="PTHR34846:SF10">
    <property type="entry name" value="CYTOPLASMIC PROTEIN"/>
    <property type="match status" value="1"/>
</dbReference>
<gene>
    <name evidence="2" type="ORF">CLV40_12267</name>
</gene>
<dbReference type="InterPro" id="IPR003779">
    <property type="entry name" value="CMD-like"/>
</dbReference>
<reference evidence="2 3" key="1">
    <citation type="submission" date="2018-02" db="EMBL/GenBank/DDBJ databases">
        <title>Genomic Encyclopedia of Archaeal and Bacterial Type Strains, Phase II (KMG-II): from individual species to whole genera.</title>
        <authorList>
            <person name="Goeker M."/>
        </authorList>
    </citation>
    <scope>NUCLEOTIDE SEQUENCE [LARGE SCALE GENOMIC DNA]</scope>
    <source>
        <strain evidence="2 3">YU 961-1</strain>
    </source>
</reference>
<protein>
    <submittedName>
        <fullName evidence="2">AhpD family alkylhydroperoxidase</fullName>
    </submittedName>
</protein>
<dbReference type="Proteomes" id="UP000239203">
    <property type="component" value="Unassembled WGS sequence"/>
</dbReference>
<accession>A0A2S6GG04</accession>